<accession>A0AA39QTJ3</accession>
<dbReference type="Gene3D" id="1.10.150.750">
    <property type="match status" value="1"/>
</dbReference>
<dbReference type="Proteomes" id="UP001166286">
    <property type="component" value="Unassembled WGS sequence"/>
</dbReference>
<name>A0AA39QTJ3_9LECA</name>
<evidence type="ECO:0008006" key="4">
    <source>
        <dbReference type="Google" id="ProtNLM"/>
    </source>
</evidence>
<keyword evidence="1" id="KW-0378">Hydrolase</keyword>
<evidence type="ECO:0000313" key="3">
    <source>
        <dbReference type="Proteomes" id="UP001166286"/>
    </source>
</evidence>
<sequence length="259" mass="28798">MKVRSEDRHKLSDFKLLSFDCFGTLVDWESGIYEKLKPLLARLPSSNPVKTDRALALKSFDDIEVSLCASKPGLKYSTLLSESYLKLAETFSLPRPPQAEADALGASVAQWPAFPDTVAALKRLKRHYKLVILSNVDKESFSHVLCGSLANVDFDAVYVAEHIGSYKPSLKNFHYLLGHVKEELGVEKEQVLHTAHGIESDHVPCKELGMTSAWIARGETTGPGSTMESMGDKPMPTWVFEDMLEVAIAADEDFEEHRS</sequence>
<keyword evidence="3" id="KW-1185">Reference proteome</keyword>
<proteinExistence type="predicted"/>
<comment type="caution">
    <text evidence="2">The sequence shown here is derived from an EMBL/GenBank/DDBJ whole genome shotgun (WGS) entry which is preliminary data.</text>
</comment>
<reference evidence="2" key="1">
    <citation type="submission" date="2023-03" db="EMBL/GenBank/DDBJ databases">
        <title>Complete genome of Cladonia borealis.</title>
        <authorList>
            <person name="Park H."/>
        </authorList>
    </citation>
    <scope>NUCLEOTIDE SEQUENCE</scope>
    <source>
        <strain evidence="2">ANT050790</strain>
    </source>
</reference>
<dbReference type="AlphaFoldDB" id="A0AA39QTJ3"/>
<dbReference type="PANTHER" id="PTHR43316:SF9">
    <property type="entry name" value="ACID DEHALOGENASE, PUTATIVE (AFU_ORTHOLOGUE AFUA_6G14460)-RELATED"/>
    <property type="match status" value="1"/>
</dbReference>
<gene>
    <name evidence="2" type="ORF">JMJ35_009538</name>
</gene>
<dbReference type="GO" id="GO:0016787">
    <property type="term" value="F:hydrolase activity"/>
    <property type="evidence" value="ECO:0007669"/>
    <property type="project" value="UniProtKB-KW"/>
</dbReference>
<protein>
    <recommendedName>
        <fullName evidence="4">Haloacid dehalogenase</fullName>
    </recommendedName>
</protein>
<dbReference type="InterPro" id="IPR051540">
    <property type="entry name" value="S-2-haloacid_dehalogenase"/>
</dbReference>
<dbReference type="EMBL" id="JAFEKC020000022">
    <property type="protein sequence ID" value="KAK0507649.1"/>
    <property type="molecule type" value="Genomic_DNA"/>
</dbReference>
<evidence type="ECO:0000256" key="1">
    <source>
        <dbReference type="ARBA" id="ARBA00022801"/>
    </source>
</evidence>
<dbReference type="Gene3D" id="3.40.50.1000">
    <property type="entry name" value="HAD superfamily/HAD-like"/>
    <property type="match status" value="1"/>
</dbReference>
<evidence type="ECO:0000313" key="2">
    <source>
        <dbReference type="EMBL" id="KAK0507649.1"/>
    </source>
</evidence>
<dbReference type="InterPro" id="IPR036412">
    <property type="entry name" value="HAD-like_sf"/>
</dbReference>
<dbReference type="InterPro" id="IPR023214">
    <property type="entry name" value="HAD_sf"/>
</dbReference>
<dbReference type="PANTHER" id="PTHR43316">
    <property type="entry name" value="HYDROLASE, HALOACID DELAHOGENASE-RELATED"/>
    <property type="match status" value="1"/>
</dbReference>
<dbReference type="SUPFAM" id="SSF56784">
    <property type="entry name" value="HAD-like"/>
    <property type="match status" value="1"/>
</dbReference>
<organism evidence="2 3">
    <name type="scientific">Cladonia borealis</name>
    <dbReference type="NCBI Taxonomy" id="184061"/>
    <lineage>
        <taxon>Eukaryota</taxon>
        <taxon>Fungi</taxon>
        <taxon>Dikarya</taxon>
        <taxon>Ascomycota</taxon>
        <taxon>Pezizomycotina</taxon>
        <taxon>Lecanoromycetes</taxon>
        <taxon>OSLEUM clade</taxon>
        <taxon>Lecanoromycetidae</taxon>
        <taxon>Lecanorales</taxon>
        <taxon>Lecanorineae</taxon>
        <taxon>Cladoniaceae</taxon>
        <taxon>Cladonia</taxon>
    </lineage>
</organism>
<dbReference type="Pfam" id="PF00702">
    <property type="entry name" value="Hydrolase"/>
    <property type="match status" value="1"/>
</dbReference>